<name>A0ABV7J7D0_9RHOB</name>
<sequence>MKAFILDAYGKGAKLRLADRPDPSLGPRDVLVRVHAAGLNMLDSKIRDGEFKPLLPYKPPLILGHDLAGTVEAVGSAVTHFAPGDAVFARPRDGRIGTLAELIAVDEGDLARKPESLTMVEAAGLPLVALTAWQTLVELGRVQSGAKVLIHAGSGGFGSVAIQLAKHLGATVATTASSGNVDMVRALGADVVIDYRTQRFDALLSDYDVVVCGQDADTLARSLAVLKPGGRLISISGPPTVEFAKAQGLNWLLQQVVRLLSFSIRRKAKAKGVRYDFMFMRADGGQLAQLGALIEAGAIRPVMDRIFPFDQTNEAFAYLETGRAKGKVIVELHPKP</sequence>
<dbReference type="RefSeq" id="WP_380074876.1">
    <property type="nucleotide sequence ID" value="NZ_JBHRTO010000002.1"/>
</dbReference>
<dbReference type="Pfam" id="PF13602">
    <property type="entry name" value="ADH_zinc_N_2"/>
    <property type="match status" value="1"/>
</dbReference>
<dbReference type="InterPro" id="IPR050700">
    <property type="entry name" value="YIM1/Zinc_Alcohol_DH_Fams"/>
</dbReference>
<protein>
    <submittedName>
        <fullName evidence="2">NADP-dependent oxidoreductase</fullName>
        <ecNumber evidence="2">1.-.-.-</ecNumber>
    </submittedName>
</protein>
<evidence type="ECO:0000259" key="1">
    <source>
        <dbReference type="SMART" id="SM00829"/>
    </source>
</evidence>
<dbReference type="Gene3D" id="3.40.50.720">
    <property type="entry name" value="NAD(P)-binding Rossmann-like Domain"/>
    <property type="match status" value="1"/>
</dbReference>
<dbReference type="PANTHER" id="PTHR11695">
    <property type="entry name" value="ALCOHOL DEHYDROGENASE RELATED"/>
    <property type="match status" value="1"/>
</dbReference>
<proteinExistence type="predicted"/>
<dbReference type="EC" id="1.-.-.-" evidence="2"/>
<dbReference type="InterPro" id="IPR013154">
    <property type="entry name" value="ADH-like_N"/>
</dbReference>
<keyword evidence="2" id="KW-0560">Oxidoreductase</keyword>
<feature type="domain" description="Enoyl reductase (ER)" evidence="1">
    <location>
        <begin position="12"/>
        <end position="330"/>
    </location>
</feature>
<gene>
    <name evidence="2" type="ORF">ACFOGH_19655</name>
</gene>
<dbReference type="InterPro" id="IPR011032">
    <property type="entry name" value="GroES-like_sf"/>
</dbReference>
<dbReference type="GO" id="GO:0016491">
    <property type="term" value="F:oxidoreductase activity"/>
    <property type="evidence" value="ECO:0007669"/>
    <property type="project" value="UniProtKB-KW"/>
</dbReference>
<comment type="caution">
    <text evidence="2">The sequence shown here is derived from an EMBL/GenBank/DDBJ whole genome shotgun (WGS) entry which is preliminary data.</text>
</comment>
<evidence type="ECO:0000313" key="2">
    <source>
        <dbReference type="EMBL" id="MFC3183224.1"/>
    </source>
</evidence>
<dbReference type="InterPro" id="IPR020843">
    <property type="entry name" value="ER"/>
</dbReference>
<reference evidence="3" key="1">
    <citation type="journal article" date="2019" name="Int. J. Syst. Evol. Microbiol.">
        <title>The Global Catalogue of Microorganisms (GCM) 10K type strain sequencing project: providing services to taxonomists for standard genome sequencing and annotation.</title>
        <authorList>
            <consortium name="The Broad Institute Genomics Platform"/>
            <consortium name="The Broad Institute Genome Sequencing Center for Infectious Disease"/>
            <person name="Wu L."/>
            <person name="Ma J."/>
        </authorList>
    </citation>
    <scope>NUCLEOTIDE SEQUENCE [LARGE SCALE GENOMIC DNA]</scope>
    <source>
        <strain evidence="3">KCTC 52039</strain>
    </source>
</reference>
<keyword evidence="3" id="KW-1185">Reference proteome</keyword>
<evidence type="ECO:0000313" key="3">
    <source>
        <dbReference type="Proteomes" id="UP001595547"/>
    </source>
</evidence>
<dbReference type="SUPFAM" id="SSF50129">
    <property type="entry name" value="GroES-like"/>
    <property type="match status" value="1"/>
</dbReference>
<dbReference type="Pfam" id="PF08240">
    <property type="entry name" value="ADH_N"/>
    <property type="match status" value="1"/>
</dbReference>
<organism evidence="2 3">
    <name type="scientific">Cypionkella sinensis</name>
    <dbReference type="NCBI Taxonomy" id="1756043"/>
    <lineage>
        <taxon>Bacteria</taxon>
        <taxon>Pseudomonadati</taxon>
        <taxon>Pseudomonadota</taxon>
        <taxon>Alphaproteobacteria</taxon>
        <taxon>Rhodobacterales</taxon>
        <taxon>Paracoccaceae</taxon>
        <taxon>Cypionkella</taxon>
    </lineage>
</organism>
<dbReference type="EMBL" id="JBHRTO010000002">
    <property type="protein sequence ID" value="MFC3183224.1"/>
    <property type="molecule type" value="Genomic_DNA"/>
</dbReference>
<dbReference type="CDD" id="cd05289">
    <property type="entry name" value="MDR_like_2"/>
    <property type="match status" value="1"/>
</dbReference>
<accession>A0ABV7J7D0</accession>
<dbReference type="InterPro" id="IPR036291">
    <property type="entry name" value="NAD(P)-bd_dom_sf"/>
</dbReference>
<dbReference type="SUPFAM" id="SSF51735">
    <property type="entry name" value="NAD(P)-binding Rossmann-fold domains"/>
    <property type="match status" value="1"/>
</dbReference>
<dbReference type="Proteomes" id="UP001595547">
    <property type="component" value="Unassembled WGS sequence"/>
</dbReference>
<dbReference type="PANTHER" id="PTHR11695:SF294">
    <property type="entry name" value="RETICULON-4-INTERACTING PROTEIN 1, MITOCHONDRIAL"/>
    <property type="match status" value="1"/>
</dbReference>
<dbReference type="SMART" id="SM00829">
    <property type="entry name" value="PKS_ER"/>
    <property type="match status" value="1"/>
</dbReference>
<dbReference type="Gene3D" id="3.90.180.10">
    <property type="entry name" value="Medium-chain alcohol dehydrogenases, catalytic domain"/>
    <property type="match status" value="1"/>
</dbReference>